<dbReference type="SUPFAM" id="SSF53098">
    <property type="entry name" value="Ribonuclease H-like"/>
    <property type="match status" value="1"/>
</dbReference>
<gene>
    <name evidence="2" type="ORF">MTR67_051028</name>
</gene>
<dbReference type="GO" id="GO:0003676">
    <property type="term" value="F:nucleic acid binding"/>
    <property type="evidence" value="ECO:0007669"/>
    <property type="project" value="InterPro"/>
</dbReference>
<dbReference type="InterPro" id="IPR050951">
    <property type="entry name" value="Retrovirus_Pol_polyprotein"/>
</dbReference>
<sequence>MKMCITKFVLSARIANKLRQHDLICPFLTDKDYLFSEGLCKIIYLREVRPHGVLVSIISDRGAQFAAQLWKSFQKGLGSKVNLSTVFHPQTSGQAEHIIQSLEDMLMACVINFKGNWDDPLLIIEFSYNNSYHASSPSDISHFDVEEVYG</sequence>
<dbReference type="Gene3D" id="3.30.420.10">
    <property type="entry name" value="Ribonuclease H-like superfamily/Ribonuclease H"/>
    <property type="match status" value="1"/>
</dbReference>
<dbReference type="InterPro" id="IPR012337">
    <property type="entry name" value="RNaseH-like_sf"/>
</dbReference>
<evidence type="ECO:0000313" key="2">
    <source>
        <dbReference type="EMBL" id="WMV57643.1"/>
    </source>
</evidence>
<dbReference type="Proteomes" id="UP001234989">
    <property type="component" value="Chromosome 12"/>
</dbReference>
<dbReference type="PROSITE" id="PS50994">
    <property type="entry name" value="INTEGRASE"/>
    <property type="match status" value="1"/>
</dbReference>
<dbReference type="EMBL" id="CP133623">
    <property type="protein sequence ID" value="WMV57643.1"/>
    <property type="molecule type" value="Genomic_DNA"/>
</dbReference>
<feature type="domain" description="Integrase catalytic" evidence="1">
    <location>
        <begin position="51"/>
        <end position="150"/>
    </location>
</feature>
<accession>A0AAF0V6J5</accession>
<dbReference type="PANTHER" id="PTHR37984">
    <property type="entry name" value="PROTEIN CBG26694"/>
    <property type="match status" value="1"/>
</dbReference>
<organism evidence="2 3">
    <name type="scientific">Solanum verrucosum</name>
    <dbReference type="NCBI Taxonomy" id="315347"/>
    <lineage>
        <taxon>Eukaryota</taxon>
        <taxon>Viridiplantae</taxon>
        <taxon>Streptophyta</taxon>
        <taxon>Embryophyta</taxon>
        <taxon>Tracheophyta</taxon>
        <taxon>Spermatophyta</taxon>
        <taxon>Magnoliopsida</taxon>
        <taxon>eudicotyledons</taxon>
        <taxon>Gunneridae</taxon>
        <taxon>Pentapetalae</taxon>
        <taxon>asterids</taxon>
        <taxon>lamiids</taxon>
        <taxon>Solanales</taxon>
        <taxon>Solanaceae</taxon>
        <taxon>Solanoideae</taxon>
        <taxon>Solaneae</taxon>
        <taxon>Solanum</taxon>
    </lineage>
</organism>
<dbReference type="PANTHER" id="PTHR37984:SF5">
    <property type="entry name" value="PROTEIN NYNRIN-LIKE"/>
    <property type="match status" value="1"/>
</dbReference>
<dbReference type="InterPro" id="IPR036397">
    <property type="entry name" value="RNaseH_sf"/>
</dbReference>
<dbReference type="InterPro" id="IPR001584">
    <property type="entry name" value="Integrase_cat-core"/>
</dbReference>
<evidence type="ECO:0000313" key="3">
    <source>
        <dbReference type="Proteomes" id="UP001234989"/>
    </source>
</evidence>
<name>A0AAF0V6J5_SOLVR</name>
<dbReference type="GO" id="GO:0015074">
    <property type="term" value="P:DNA integration"/>
    <property type="evidence" value="ECO:0007669"/>
    <property type="project" value="InterPro"/>
</dbReference>
<dbReference type="AlphaFoldDB" id="A0AAF0V6J5"/>
<evidence type="ECO:0000259" key="1">
    <source>
        <dbReference type="PROSITE" id="PS50994"/>
    </source>
</evidence>
<protein>
    <recommendedName>
        <fullName evidence="1">Integrase catalytic domain-containing protein</fullName>
    </recommendedName>
</protein>
<proteinExistence type="predicted"/>
<keyword evidence="3" id="KW-1185">Reference proteome</keyword>
<reference evidence="2" key="1">
    <citation type="submission" date="2023-08" db="EMBL/GenBank/DDBJ databases">
        <title>A de novo genome assembly of Solanum verrucosum Schlechtendal, a Mexican diploid species geographically isolated from the other diploid A-genome species in potato relatives.</title>
        <authorList>
            <person name="Hosaka K."/>
        </authorList>
    </citation>
    <scope>NUCLEOTIDE SEQUENCE</scope>
    <source>
        <tissue evidence="2">Young leaves</tissue>
    </source>
</reference>